<organism evidence="3">
    <name type="scientific">Sesamum calycinum</name>
    <dbReference type="NCBI Taxonomy" id="2727403"/>
    <lineage>
        <taxon>Eukaryota</taxon>
        <taxon>Viridiplantae</taxon>
        <taxon>Streptophyta</taxon>
        <taxon>Embryophyta</taxon>
        <taxon>Tracheophyta</taxon>
        <taxon>Spermatophyta</taxon>
        <taxon>Magnoliopsida</taxon>
        <taxon>eudicotyledons</taxon>
        <taxon>Gunneridae</taxon>
        <taxon>Pentapetalae</taxon>
        <taxon>asterids</taxon>
        <taxon>lamiids</taxon>
        <taxon>Lamiales</taxon>
        <taxon>Pedaliaceae</taxon>
        <taxon>Sesamum</taxon>
    </lineage>
</organism>
<dbReference type="Gene3D" id="3.40.50.720">
    <property type="entry name" value="NAD(P)-binding Rossmann-like Domain"/>
    <property type="match status" value="1"/>
</dbReference>
<dbReference type="PANTHER" id="PTHR32487">
    <property type="entry name" value="3-OXO-DELTA(4,5)-STEROID 5-BETA-REDUCTASE"/>
    <property type="match status" value="1"/>
</dbReference>
<feature type="compositionally biased region" description="Low complexity" evidence="1">
    <location>
        <begin position="552"/>
        <end position="571"/>
    </location>
</feature>
<reference evidence="3" key="1">
    <citation type="submission" date="2020-06" db="EMBL/GenBank/DDBJ databases">
        <authorList>
            <person name="Li T."/>
            <person name="Hu X."/>
            <person name="Zhang T."/>
            <person name="Song X."/>
            <person name="Zhang H."/>
            <person name="Dai N."/>
            <person name="Sheng W."/>
            <person name="Hou X."/>
            <person name="Wei L."/>
        </authorList>
    </citation>
    <scope>NUCLEOTIDE SEQUENCE</scope>
    <source>
        <strain evidence="3">KEN8</strain>
        <tissue evidence="3">Leaf</tissue>
    </source>
</reference>
<evidence type="ECO:0000313" key="3">
    <source>
        <dbReference type="EMBL" id="KAL0352117.1"/>
    </source>
</evidence>
<dbReference type="Pfam" id="PF14111">
    <property type="entry name" value="DUF4283"/>
    <property type="match status" value="1"/>
</dbReference>
<dbReference type="InterPro" id="IPR025558">
    <property type="entry name" value="DUF4283"/>
</dbReference>
<gene>
    <name evidence="3" type="ORF">Scaly_1600400</name>
</gene>
<dbReference type="PANTHER" id="PTHR32487:SF0">
    <property type="entry name" value="3-OXO-DELTA(4,5)-STEROID 5-BETA-REDUCTASE"/>
    <property type="match status" value="1"/>
</dbReference>
<comment type="caution">
    <text evidence="3">The sequence shown here is derived from an EMBL/GenBank/DDBJ whole genome shotgun (WGS) entry which is preliminary data.</text>
</comment>
<accession>A0AAW2P891</accession>
<feature type="domain" description="DUF4283" evidence="2">
    <location>
        <begin position="332"/>
        <end position="408"/>
    </location>
</feature>
<evidence type="ECO:0000256" key="1">
    <source>
        <dbReference type="SAM" id="MobiDB-lite"/>
    </source>
</evidence>
<reference evidence="3" key="2">
    <citation type="journal article" date="2024" name="Plant">
        <title>Genomic evolution and insights into agronomic trait innovations of Sesamum species.</title>
        <authorList>
            <person name="Miao H."/>
            <person name="Wang L."/>
            <person name="Qu L."/>
            <person name="Liu H."/>
            <person name="Sun Y."/>
            <person name="Le M."/>
            <person name="Wang Q."/>
            <person name="Wei S."/>
            <person name="Zheng Y."/>
            <person name="Lin W."/>
            <person name="Duan Y."/>
            <person name="Cao H."/>
            <person name="Xiong S."/>
            <person name="Wang X."/>
            <person name="Wei L."/>
            <person name="Li C."/>
            <person name="Ma Q."/>
            <person name="Ju M."/>
            <person name="Zhao R."/>
            <person name="Li G."/>
            <person name="Mu C."/>
            <person name="Tian Q."/>
            <person name="Mei H."/>
            <person name="Zhang T."/>
            <person name="Gao T."/>
            <person name="Zhang H."/>
        </authorList>
    </citation>
    <scope>NUCLEOTIDE SEQUENCE</scope>
    <source>
        <strain evidence="3">KEN8</strain>
    </source>
</reference>
<dbReference type="AlphaFoldDB" id="A0AAW2P891"/>
<proteinExistence type="predicted"/>
<feature type="region of interest" description="Disordered" evidence="1">
    <location>
        <begin position="196"/>
        <end position="226"/>
    </location>
</feature>
<dbReference type="EMBL" id="JACGWM010000009">
    <property type="protein sequence ID" value="KAL0352117.1"/>
    <property type="molecule type" value="Genomic_DNA"/>
</dbReference>
<feature type="region of interest" description="Disordered" evidence="1">
    <location>
        <begin position="547"/>
        <end position="594"/>
    </location>
</feature>
<sequence length="594" mass="64902">MPFVEVVPRLDASNFYYTLEDVKLHTCKKKPSLTWSIHRPTVIFGFSLYSMMDMLDNMSVYAAICNHKKAGFACAAEQVPSTARVKVFPGVEGPLFGLHASGSPCSSDIFIFSASEWLAGACLSIFVHCCPAQLVVTFEASFLAFAKSLWPRERRESNKAAGRPESSQHSNTASIYVKALEAELATAAKQAIAPTLKSNKPVEAPARPELSQPSTKPLPDGQPTPISVKAHEAAMPATAPVSAKLAVEKPTTEAQVGATDFQGFISELESSPLLLEKQSMATTISLRTGCRPRRRCRLRRHCRPKKPQPVLETWLNHPLRVSSVPSLDIRTKLEYCFVDYIADKFPGLQAIRALSKQLGSSFQLHDSGWPIFRFAQDDDRQRVLAGGPYLVYGRPLLLKAMPDCFEFNEDGISLTPIGHAYSNGLAHDEDEEVSYAGILVEVDATKPLVDPVDLILRNGVMRSQPVAYEFTPKFCKKCNRFSHLEGPAKTPSCLLPHVGKDVQGQPAGKDIQGQLAPLAGNDAQGQTGTSKAQQNLSAAVQKLNAQKAGLGTQSVTDSSNSSDETDSTTWTQHFMPRTSTADVVQPKPKPKQRR</sequence>
<protein>
    <submittedName>
        <fullName evidence="3">(S)-8-oxocitronellyl enol synthase CYC2</fullName>
    </submittedName>
</protein>
<name>A0AAW2P891_9LAMI</name>
<evidence type="ECO:0000259" key="2">
    <source>
        <dbReference type="Pfam" id="PF14111"/>
    </source>
</evidence>